<accession>A0A2G5CFD5</accession>
<dbReference type="Pfam" id="PF08268">
    <property type="entry name" value="FBA_3"/>
    <property type="match status" value="1"/>
</dbReference>
<evidence type="ECO:0000259" key="1">
    <source>
        <dbReference type="PROSITE" id="PS50181"/>
    </source>
</evidence>
<dbReference type="AlphaFoldDB" id="A0A2G5CFD5"/>
<proteinExistence type="predicted"/>
<sequence>MTTKMLRSACHLPEEIMFDIFSRLPILDLFQCELVCKDWYTIWTKLVSDRFFVNSHHSRINQNLDGSNLLIQCCTSESFSKLYLVNHENHNTNTTMKTAFEVKFKLPLKKFKLVGSSNGLLCLCLLPDEEVYYICNPIIGEVLQLPRACGVDTYREKNLLCYSTPSGFAFDTTTNTYKVVRTWCFVDEVFGKLKTGVEIYTIGSGRWRRVKNVPTCFSYLPETKQVFVNGALHWHLDLKFYNCIGAIDIKSENFRAFGKPPDSRINRKRTLGVFKESLCLIDDTIEGEVVLWIMKDYGITNSWTKEYTIRYELLGPLWRGPFEILRTVKQQSVLFHRDEDLGYYDVDKEEFKHVRIDGIPGYFDEFEAVVHLGSLISPRTIDGRSAGKSTKTPRCWRQKPMIKKPSRSMLVTFNINV</sequence>
<dbReference type="Pfam" id="PF12937">
    <property type="entry name" value="F-box-like"/>
    <property type="match status" value="1"/>
</dbReference>
<gene>
    <name evidence="2" type="ORF">AQUCO_05700002v1</name>
</gene>
<name>A0A2G5CFD5_AQUCA</name>
<dbReference type="SUPFAM" id="SSF81383">
    <property type="entry name" value="F-box domain"/>
    <property type="match status" value="1"/>
</dbReference>
<dbReference type="STRING" id="218851.A0A2G5CFD5"/>
<dbReference type="SMART" id="SM00256">
    <property type="entry name" value="FBOX"/>
    <property type="match status" value="1"/>
</dbReference>
<dbReference type="PROSITE" id="PS50181">
    <property type="entry name" value="FBOX"/>
    <property type="match status" value="1"/>
</dbReference>
<evidence type="ECO:0000313" key="2">
    <source>
        <dbReference type="EMBL" id="PIA30002.1"/>
    </source>
</evidence>
<dbReference type="PANTHER" id="PTHR31672">
    <property type="entry name" value="BNACNNG10540D PROTEIN"/>
    <property type="match status" value="1"/>
</dbReference>
<dbReference type="InterPro" id="IPR013187">
    <property type="entry name" value="F-box-assoc_dom_typ3"/>
</dbReference>
<dbReference type="InterPro" id="IPR036047">
    <property type="entry name" value="F-box-like_dom_sf"/>
</dbReference>
<dbReference type="PANTHER" id="PTHR31672:SF13">
    <property type="entry name" value="F-BOX PROTEIN CPR30-LIKE"/>
    <property type="match status" value="1"/>
</dbReference>
<feature type="domain" description="F-box" evidence="1">
    <location>
        <begin position="6"/>
        <end position="55"/>
    </location>
</feature>
<dbReference type="EMBL" id="KZ305074">
    <property type="protein sequence ID" value="PIA30002.1"/>
    <property type="molecule type" value="Genomic_DNA"/>
</dbReference>
<dbReference type="Gene3D" id="1.20.1280.50">
    <property type="match status" value="1"/>
</dbReference>
<dbReference type="InterPro" id="IPR001810">
    <property type="entry name" value="F-box_dom"/>
</dbReference>
<dbReference type="OrthoDB" id="610337at2759"/>
<reference evidence="2 3" key="1">
    <citation type="submission" date="2017-09" db="EMBL/GenBank/DDBJ databases">
        <title>WGS assembly of Aquilegia coerulea Goldsmith.</title>
        <authorList>
            <person name="Hodges S."/>
            <person name="Kramer E."/>
            <person name="Nordborg M."/>
            <person name="Tomkins J."/>
            <person name="Borevitz J."/>
            <person name="Derieg N."/>
            <person name="Yan J."/>
            <person name="Mihaltcheva S."/>
            <person name="Hayes R.D."/>
            <person name="Rokhsar D."/>
        </authorList>
    </citation>
    <scope>NUCLEOTIDE SEQUENCE [LARGE SCALE GENOMIC DNA]</scope>
    <source>
        <strain evidence="3">cv. Goldsmith</strain>
    </source>
</reference>
<keyword evidence="3" id="KW-1185">Reference proteome</keyword>
<dbReference type="InterPro" id="IPR050796">
    <property type="entry name" value="SCF_F-box_component"/>
</dbReference>
<protein>
    <recommendedName>
        <fullName evidence="1">F-box domain-containing protein</fullName>
    </recommendedName>
</protein>
<dbReference type="FunCoup" id="A0A2G5CFD5">
    <property type="interactions" value="627"/>
</dbReference>
<dbReference type="Proteomes" id="UP000230069">
    <property type="component" value="Unassembled WGS sequence"/>
</dbReference>
<organism evidence="2 3">
    <name type="scientific">Aquilegia coerulea</name>
    <name type="common">Rocky mountain columbine</name>
    <dbReference type="NCBI Taxonomy" id="218851"/>
    <lineage>
        <taxon>Eukaryota</taxon>
        <taxon>Viridiplantae</taxon>
        <taxon>Streptophyta</taxon>
        <taxon>Embryophyta</taxon>
        <taxon>Tracheophyta</taxon>
        <taxon>Spermatophyta</taxon>
        <taxon>Magnoliopsida</taxon>
        <taxon>Ranunculales</taxon>
        <taxon>Ranunculaceae</taxon>
        <taxon>Thalictroideae</taxon>
        <taxon>Aquilegia</taxon>
    </lineage>
</organism>
<evidence type="ECO:0000313" key="3">
    <source>
        <dbReference type="Proteomes" id="UP000230069"/>
    </source>
</evidence>
<dbReference type="InParanoid" id="A0A2G5CFD5"/>